<proteinExistence type="predicted"/>
<feature type="transmembrane region" description="Helical" evidence="1">
    <location>
        <begin position="63"/>
        <end position="82"/>
    </location>
</feature>
<evidence type="ECO:0000313" key="2">
    <source>
        <dbReference type="EMBL" id="SQI61966.1"/>
    </source>
</evidence>
<dbReference type="EMBL" id="LS483476">
    <property type="protein sequence ID" value="SQI61966.1"/>
    <property type="molecule type" value="Genomic_DNA"/>
</dbReference>
<keyword evidence="3" id="KW-1185">Reference proteome</keyword>
<evidence type="ECO:0000313" key="3">
    <source>
        <dbReference type="Proteomes" id="UP000249134"/>
    </source>
</evidence>
<organism evidence="2 3">
    <name type="scientific">Lederbergia lenta</name>
    <name type="common">Bacillus lentus</name>
    <dbReference type="NCBI Taxonomy" id="1467"/>
    <lineage>
        <taxon>Bacteria</taxon>
        <taxon>Bacillati</taxon>
        <taxon>Bacillota</taxon>
        <taxon>Bacilli</taxon>
        <taxon>Bacillales</taxon>
        <taxon>Bacillaceae</taxon>
        <taxon>Lederbergia</taxon>
    </lineage>
</organism>
<reference evidence="2 3" key="1">
    <citation type="submission" date="2018-06" db="EMBL/GenBank/DDBJ databases">
        <authorList>
            <consortium name="Pathogen Informatics"/>
            <person name="Doyle S."/>
        </authorList>
    </citation>
    <scope>NUCLEOTIDE SEQUENCE [LARGE SCALE GENOMIC DNA]</scope>
    <source>
        <strain evidence="2 3">NCTC4824</strain>
    </source>
</reference>
<dbReference type="Proteomes" id="UP000249134">
    <property type="component" value="Chromosome 1"/>
</dbReference>
<evidence type="ECO:0000256" key="1">
    <source>
        <dbReference type="SAM" id="Phobius"/>
    </source>
</evidence>
<accession>A0A2X4WCW8</accession>
<feature type="transmembrane region" description="Helical" evidence="1">
    <location>
        <begin position="6"/>
        <end position="24"/>
    </location>
</feature>
<protein>
    <submittedName>
        <fullName evidence="2">Uncharacterized protein</fullName>
    </submittedName>
</protein>
<feature type="transmembrane region" description="Helical" evidence="1">
    <location>
        <begin position="89"/>
        <end position="109"/>
    </location>
</feature>
<gene>
    <name evidence="2" type="ORF">NCTC4824_03528</name>
</gene>
<dbReference type="KEGG" id="blen:NCTC4824_03528"/>
<feature type="transmembrane region" description="Helical" evidence="1">
    <location>
        <begin position="115"/>
        <end position="136"/>
    </location>
</feature>
<feature type="transmembrane region" description="Helical" evidence="1">
    <location>
        <begin position="36"/>
        <end position="57"/>
    </location>
</feature>
<dbReference type="AlphaFoldDB" id="A0A2X4WCW8"/>
<keyword evidence="1" id="KW-1133">Transmembrane helix</keyword>
<keyword evidence="1" id="KW-0472">Membrane</keyword>
<keyword evidence="1" id="KW-0812">Transmembrane</keyword>
<dbReference type="RefSeq" id="WP_066141583.1">
    <property type="nucleotide sequence ID" value="NZ_CBCSGM010000003.1"/>
</dbReference>
<name>A0A2X4WCW8_LEDLE</name>
<dbReference type="STRING" id="1348624.GCA_001591545_02254"/>
<sequence>MLVGNLGFLLCINILLIGLTYLRLHNMRKQIGFQLSMNMANLAGGIVAFITGVILIYQFPLKFVLVTIISTLVGMLVGGIFGRLFNHQALLTGFINGLMLGIMAPMVGAAAQNSFIFLAFLELIFFLSMFLLIFAAKYEKHEEMNAD</sequence>